<feature type="domain" description="Flavin reductase like" evidence="2">
    <location>
        <begin position="11"/>
        <end position="158"/>
    </location>
</feature>
<dbReference type="InterPro" id="IPR002563">
    <property type="entry name" value="Flavin_Rdtase-like_dom"/>
</dbReference>
<keyword evidence="1" id="KW-0560">Oxidoreductase</keyword>
<dbReference type="GO" id="GO:0006208">
    <property type="term" value="P:pyrimidine nucleobase catabolic process"/>
    <property type="evidence" value="ECO:0007669"/>
    <property type="project" value="TreeGrafter"/>
</dbReference>
<dbReference type="Pfam" id="PF01613">
    <property type="entry name" value="Flavin_Reduct"/>
    <property type="match status" value="1"/>
</dbReference>
<dbReference type="InterPro" id="IPR050268">
    <property type="entry name" value="NADH-dep_flavin_reductase"/>
</dbReference>
<evidence type="ECO:0000313" key="4">
    <source>
        <dbReference type="Proteomes" id="UP000593758"/>
    </source>
</evidence>
<dbReference type="AlphaFoldDB" id="A0A7M1SQV5"/>
<dbReference type="GO" id="GO:0010181">
    <property type="term" value="F:FMN binding"/>
    <property type="evidence" value="ECO:0007669"/>
    <property type="project" value="InterPro"/>
</dbReference>
<dbReference type="PANTHER" id="PTHR30466:SF1">
    <property type="entry name" value="FMN REDUCTASE (NADH) RUTF"/>
    <property type="match status" value="1"/>
</dbReference>
<proteinExistence type="predicted"/>
<dbReference type="SUPFAM" id="SSF50475">
    <property type="entry name" value="FMN-binding split barrel"/>
    <property type="match status" value="1"/>
</dbReference>
<sequence>MTDVEKFRTAMARLTSGVCVVAAKDRHDIAITATSVVSVSLEPPTVLFCVHQDSRLREALESVTRWAVSVVSRSGRSEAEWLASPGRPTRGQLDQVAFHRGEHSGAAILDSAAAWVEAETEWIQEAGSHDVVVGRVLASGTQSDRTGALVHRMSRMMTID</sequence>
<evidence type="ECO:0000313" key="3">
    <source>
        <dbReference type="EMBL" id="QOR69845.1"/>
    </source>
</evidence>
<dbReference type="EMBL" id="CP063169">
    <property type="protein sequence ID" value="QOR69845.1"/>
    <property type="molecule type" value="Genomic_DNA"/>
</dbReference>
<dbReference type="SMART" id="SM00903">
    <property type="entry name" value="Flavin_Reduct"/>
    <property type="match status" value="1"/>
</dbReference>
<protein>
    <submittedName>
        <fullName evidence="3">Flavin reductase family protein</fullName>
    </submittedName>
</protein>
<reference evidence="3 4" key="1">
    <citation type="submission" date="2020-10" db="EMBL/GenBank/DDBJ databases">
        <title>Haloactinobacterium sp. RN3S43, a bacterium isolated from saline soil.</title>
        <authorList>
            <person name="Sun J.-Q."/>
        </authorList>
    </citation>
    <scope>NUCLEOTIDE SEQUENCE [LARGE SCALE GENOMIC DNA]</scope>
    <source>
        <strain evidence="3 4">RN3S43</strain>
    </source>
</reference>
<dbReference type="InterPro" id="IPR012349">
    <property type="entry name" value="Split_barrel_FMN-bd"/>
</dbReference>
<gene>
    <name evidence="3" type="ORF">IM660_14445</name>
</gene>
<keyword evidence="4" id="KW-1185">Reference proteome</keyword>
<evidence type="ECO:0000256" key="1">
    <source>
        <dbReference type="ARBA" id="ARBA00023002"/>
    </source>
</evidence>
<organism evidence="3 4">
    <name type="scientific">Ruania alkalisoli</name>
    <dbReference type="NCBI Taxonomy" id="2779775"/>
    <lineage>
        <taxon>Bacteria</taxon>
        <taxon>Bacillati</taxon>
        <taxon>Actinomycetota</taxon>
        <taxon>Actinomycetes</taxon>
        <taxon>Micrococcales</taxon>
        <taxon>Ruaniaceae</taxon>
        <taxon>Ruania</taxon>
    </lineage>
</organism>
<dbReference type="PANTHER" id="PTHR30466">
    <property type="entry name" value="FLAVIN REDUCTASE"/>
    <property type="match status" value="1"/>
</dbReference>
<dbReference type="RefSeq" id="WP_193496529.1">
    <property type="nucleotide sequence ID" value="NZ_CP063169.1"/>
</dbReference>
<name>A0A7M1SQV5_9MICO</name>
<dbReference type="Gene3D" id="2.30.110.10">
    <property type="entry name" value="Electron Transport, Fmn-binding Protein, Chain A"/>
    <property type="match status" value="1"/>
</dbReference>
<accession>A0A7M1SQV5</accession>
<dbReference type="Proteomes" id="UP000593758">
    <property type="component" value="Chromosome"/>
</dbReference>
<evidence type="ECO:0000259" key="2">
    <source>
        <dbReference type="SMART" id="SM00903"/>
    </source>
</evidence>
<dbReference type="GO" id="GO:0042602">
    <property type="term" value="F:riboflavin reductase (NADPH) activity"/>
    <property type="evidence" value="ECO:0007669"/>
    <property type="project" value="TreeGrafter"/>
</dbReference>
<dbReference type="KEGG" id="halt:IM660_14445"/>